<dbReference type="Pfam" id="PF01497">
    <property type="entry name" value="Peripla_BP_2"/>
    <property type="match status" value="1"/>
</dbReference>
<dbReference type="AlphaFoldDB" id="A0A1G8FPE6"/>
<dbReference type="PANTHER" id="PTHR30535:SF7">
    <property type="entry name" value="IRON(III) DICITRATE-BINDING PROTEIN"/>
    <property type="match status" value="1"/>
</dbReference>
<organism evidence="2 3">
    <name type="scientific">Rhodococcus triatomae</name>
    <dbReference type="NCBI Taxonomy" id="300028"/>
    <lineage>
        <taxon>Bacteria</taxon>
        <taxon>Bacillati</taxon>
        <taxon>Actinomycetota</taxon>
        <taxon>Actinomycetes</taxon>
        <taxon>Mycobacteriales</taxon>
        <taxon>Nocardiaceae</taxon>
        <taxon>Rhodococcus</taxon>
    </lineage>
</organism>
<protein>
    <submittedName>
        <fullName evidence="2">Iron complex transport system substrate-binding protein</fullName>
    </submittedName>
</protein>
<evidence type="ECO:0000313" key="2">
    <source>
        <dbReference type="EMBL" id="SDH83974.1"/>
    </source>
</evidence>
<dbReference type="InterPro" id="IPR050902">
    <property type="entry name" value="ABC_Transporter_SBP"/>
</dbReference>
<dbReference type="SUPFAM" id="SSF53807">
    <property type="entry name" value="Helical backbone' metal receptor"/>
    <property type="match status" value="1"/>
</dbReference>
<dbReference type="EMBL" id="FNDN01000003">
    <property type="protein sequence ID" value="SDH83974.1"/>
    <property type="molecule type" value="Genomic_DNA"/>
</dbReference>
<keyword evidence="3" id="KW-1185">Reference proteome</keyword>
<dbReference type="Gene3D" id="3.40.50.1980">
    <property type="entry name" value="Nitrogenase molybdenum iron protein domain"/>
    <property type="match status" value="2"/>
</dbReference>
<accession>A0A1G8FPE6</accession>
<dbReference type="PANTHER" id="PTHR30535">
    <property type="entry name" value="VITAMIN B12-BINDING PROTEIN"/>
    <property type="match status" value="1"/>
</dbReference>
<evidence type="ECO:0000256" key="1">
    <source>
        <dbReference type="ARBA" id="ARBA00008814"/>
    </source>
</evidence>
<evidence type="ECO:0000313" key="3">
    <source>
        <dbReference type="Proteomes" id="UP000183263"/>
    </source>
</evidence>
<sequence length="332" mass="35892">MKSPRASHRGKIAVLLPIVALALAGCSRGEAVEAGTETAAFDDPVTVTNCDRTQTFEASPQRIVTMNDHVTEVLLEMGVGDRIVGMGYADAEPLPELADEWNEITGLAEEYPTAEQILDLDADLVVGGMRSAFDEKAGRSRDALEEKGIATFLFSEYCGDGFPSVDLLVEDYRQLGEILGVPDEATAVSDRVTSGLDDFRTRLDGVTPVPTFFFDSGMNDVLTIGGVGVGQLIADHAGAENIFAEGDRPYSKTTWEVIGERAPEAIVVLDYGSETAQQKIDFLKTQPIMATTPAVQADRFVVVPLDDFFESPRLLTSVETIATALHPERMQD</sequence>
<proteinExistence type="inferred from homology"/>
<dbReference type="PROSITE" id="PS50983">
    <property type="entry name" value="FE_B12_PBP"/>
    <property type="match status" value="1"/>
</dbReference>
<gene>
    <name evidence="2" type="ORF">SAMN05444695_103348</name>
</gene>
<dbReference type="PROSITE" id="PS51257">
    <property type="entry name" value="PROKAR_LIPOPROTEIN"/>
    <property type="match status" value="1"/>
</dbReference>
<name>A0A1G8FPE6_9NOCA</name>
<dbReference type="OrthoDB" id="9797850at2"/>
<dbReference type="InterPro" id="IPR002491">
    <property type="entry name" value="ABC_transptr_periplasmic_BD"/>
</dbReference>
<comment type="similarity">
    <text evidence="1">Belongs to the bacterial solute-binding protein 8 family.</text>
</comment>
<dbReference type="Proteomes" id="UP000183263">
    <property type="component" value="Unassembled WGS sequence"/>
</dbReference>
<dbReference type="RefSeq" id="WP_072736618.1">
    <property type="nucleotide sequence ID" value="NZ_CP048813.1"/>
</dbReference>
<reference evidence="2 3" key="1">
    <citation type="submission" date="2016-10" db="EMBL/GenBank/DDBJ databases">
        <authorList>
            <person name="de Groot N.N."/>
        </authorList>
    </citation>
    <scope>NUCLEOTIDE SEQUENCE [LARGE SCALE GENOMIC DNA]</scope>
    <source>
        <strain evidence="2 3">DSM 44892</strain>
    </source>
</reference>